<name>A0A238L7H0_9RHOB</name>
<keyword evidence="2" id="KW-1185">Reference proteome</keyword>
<protein>
    <recommendedName>
        <fullName evidence="3">DUF4258 domain-containing protein</fullName>
    </recommendedName>
</protein>
<proteinExistence type="predicted"/>
<reference evidence="2" key="1">
    <citation type="submission" date="2017-05" db="EMBL/GenBank/DDBJ databases">
        <authorList>
            <person name="Rodrigo-Torres L."/>
            <person name="Arahal R. D."/>
            <person name="Lucena T."/>
        </authorList>
    </citation>
    <scope>NUCLEOTIDE SEQUENCE [LARGE SCALE GENOMIC DNA]</scope>
    <source>
        <strain evidence="2">CECT 8621</strain>
    </source>
</reference>
<accession>A0A238L7H0</accession>
<gene>
    <name evidence="1" type="ORF">COL8621_03565</name>
</gene>
<dbReference type="AlphaFoldDB" id="A0A238L7H0"/>
<evidence type="ECO:0008006" key="3">
    <source>
        <dbReference type="Google" id="ProtNLM"/>
    </source>
</evidence>
<evidence type="ECO:0000313" key="2">
    <source>
        <dbReference type="Proteomes" id="UP000202922"/>
    </source>
</evidence>
<dbReference type="Proteomes" id="UP000202922">
    <property type="component" value="Unassembled WGS sequence"/>
</dbReference>
<dbReference type="EMBL" id="FXYE01000003">
    <property type="protein sequence ID" value="SMX51035.1"/>
    <property type="molecule type" value="Genomic_DNA"/>
</dbReference>
<evidence type="ECO:0000313" key="1">
    <source>
        <dbReference type="EMBL" id="SMX51035.1"/>
    </source>
</evidence>
<organism evidence="1 2">
    <name type="scientific">Actibacterium lipolyticum</name>
    <dbReference type="NCBI Taxonomy" id="1524263"/>
    <lineage>
        <taxon>Bacteria</taxon>
        <taxon>Pseudomonadati</taxon>
        <taxon>Pseudomonadota</taxon>
        <taxon>Alphaproteobacteria</taxon>
        <taxon>Rhodobacterales</taxon>
        <taxon>Roseobacteraceae</taxon>
        <taxon>Actibacterium</taxon>
    </lineage>
</organism>
<sequence length="111" mass="12100">MMSICEPEAFTLSNHAAARMAQRGIRGAILDLVLVHGTRAKAQHGCEEYILSERAARHLEAAGYNGQTIAAATKVRAIVDAEGRIVTCYHQSKGRLRPSGRKSHLRGVRHA</sequence>